<dbReference type="PANTHER" id="PTHR32494">
    <property type="entry name" value="ALLANTOATE DEIMINASE-RELATED"/>
    <property type="match status" value="1"/>
</dbReference>
<dbReference type="PANTHER" id="PTHR32494:SF5">
    <property type="entry name" value="ALLANTOATE AMIDOHYDROLASE"/>
    <property type="match status" value="1"/>
</dbReference>
<evidence type="ECO:0000313" key="5">
    <source>
        <dbReference type="EMBL" id="MYD89617.1"/>
    </source>
</evidence>
<dbReference type="PROSITE" id="PS00758">
    <property type="entry name" value="ARGE_DAPE_CPG2_1"/>
    <property type="match status" value="1"/>
</dbReference>
<protein>
    <submittedName>
        <fullName evidence="5">Zn-dependent hydrolase</fullName>
    </submittedName>
</protein>
<dbReference type="Pfam" id="PF01546">
    <property type="entry name" value="Peptidase_M20"/>
    <property type="match status" value="1"/>
</dbReference>
<reference evidence="5" key="1">
    <citation type="submission" date="2019-09" db="EMBL/GenBank/DDBJ databases">
        <title>Characterisation of the sponge microbiome using genome-centric metagenomics.</title>
        <authorList>
            <person name="Engelberts J.P."/>
            <person name="Robbins S.J."/>
            <person name="De Goeij J.M."/>
            <person name="Aranda M."/>
            <person name="Bell S.C."/>
            <person name="Webster N.S."/>
        </authorList>
    </citation>
    <scope>NUCLEOTIDE SEQUENCE</scope>
    <source>
        <strain evidence="5">SB0662_bin_9</strain>
    </source>
</reference>
<feature type="binding site" evidence="3">
    <location>
        <position position="378"/>
    </location>
    <ligand>
        <name>Zn(2+)</name>
        <dbReference type="ChEBI" id="CHEBI:29105"/>
        <label>2</label>
    </ligand>
</feature>
<feature type="binding site" evidence="3">
    <location>
        <position position="194"/>
    </location>
    <ligand>
        <name>Zn(2+)</name>
        <dbReference type="ChEBI" id="CHEBI:29105"/>
        <label>1</label>
    </ligand>
</feature>
<dbReference type="Gene3D" id="3.40.630.10">
    <property type="entry name" value="Zn peptidases"/>
    <property type="match status" value="1"/>
</dbReference>
<dbReference type="SUPFAM" id="SSF55031">
    <property type="entry name" value="Bacterial exopeptidase dimerisation domain"/>
    <property type="match status" value="1"/>
</dbReference>
<evidence type="ECO:0000256" key="4">
    <source>
        <dbReference type="PIRSR" id="PIRSR001235-2"/>
    </source>
</evidence>
<dbReference type="InterPro" id="IPR002933">
    <property type="entry name" value="Peptidase_M20"/>
</dbReference>
<evidence type="ECO:0000256" key="3">
    <source>
        <dbReference type="PIRSR" id="PIRSR001235-1"/>
    </source>
</evidence>
<keyword evidence="3" id="KW-0479">Metal-binding</keyword>
<dbReference type="GO" id="GO:0046872">
    <property type="term" value="F:metal ion binding"/>
    <property type="evidence" value="ECO:0007669"/>
    <property type="project" value="UniProtKB-KW"/>
</dbReference>
<dbReference type="PIRSF" id="PIRSF001235">
    <property type="entry name" value="Amidase_carbamoylase"/>
    <property type="match status" value="1"/>
</dbReference>
<dbReference type="GO" id="GO:0016813">
    <property type="term" value="F:hydrolase activity, acting on carbon-nitrogen (but not peptide) bonds, in linear amidines"/>
    <property type="evidence" value="ECO:0007669"/>
    <property type="project" value="InterPro"/>
</dbReference>
<organism evidence="5">
    <name type="scientific">Caldilineaceae bacterium SB0662_bin_9</name>
    <dbReference type="NCBI Taxonomy" id="2605258"/>
    <lineage>
        <taxon>Bacteria</taxon>
        <taxon>Bacillati</taxon>
        <taxon>Chloroflexota</taxon>
        <taxon>Caldilineae</taxon>
        <taxon>Caldilineales</taxon>
        <taxon>Caldilineaceae</taxon>
    </lineage>
</organism>
<feature type="binding site" evidence="4">
    <location>
        <position position="277"/>
    </location>
    <ligand>
        <name>allantoate</name>
        <dbReference type="ChEBI" id="CHEBI:17536"/>
    </ligand>
</feature>
<sequence length="411" mass="44022">MSRQPSLQIDGNRLVRDLETLAAIGADAQGGVTRIAYSQEDREGREWVRAEFAALDLEVATDSAGNDSWVYPGAERGLAPIALGSHTDTVPNGGRYDGALGVLSALAAVRVLYLENRRLRHPVEVINFAAEEATMSGATFGSRAMAGTLAPDVVQHRAWDSRTVADHLRDAGLDPDRVTEARRTDGPAAFLELHIEQGRRLETQRKPIGVVEGIAGIRRYEVTVNGYANHAGTTLMQDRQDALVMAAPYVLQVKAVAEQHGIVGTVGKMDILPGSPNVIPGQVIINLEIRGLDEDVLDRAERQLEEEAGKLQAAFVQTSNKPPVDSDPLLVQALVAACEDNGYAYARMASGAGHDAMCMADLAPQAMLFVPSRNGVSHSPDEYTPPEDCVAGAQVLGTALLYLDGMLDSGR</sequence>
<dbReference type="InterPro" id="IPR001261">
    <property type="entry name" value="ArgE/DapE_CS"/>
</dbReference>
<feature type="binding site" evidence="4">
    <location>
        <position position="219"/>
    </location>
    <ligand>
        <name>allantoate</name>
        <dbReference type="ChEBI" id="CHEBI:17536"/>
    </ligand>
</feature>
<dbReference type="CDD" id="cd03884">
    <property type="entry name" value="M20_bAS"/>
    <property type="match status" value="1"/>
</dbReference>
<dbReference type="EMBL" id="VXPY01000030">
    <property type="protein sequence ID" value="MYD89617.1"/>
    <property type="molecule type" value="Genomic_DNA"/>
</dbReference>
<accession>A0A6B1DQX3</accession>
<proteinExistence type="inferred from homology"/>
<evidence type="ECO:0000256" key="1">
    <source>
        <dbReference type="ARBA" id="ARBA00006153"/>
    </source>
</evidence>
<comment type="caution">
    <text evidence="5">The sequence shown here is derived from an EMBL/GenBank/DDBJ whole genome shotgun (WGS) entry which is preliminary data.</text>
</comment>
<evidence type="ECO:0000256" key="2">
    <source>
        <dbReference type="ARBA" id="ARBA00022801"/>
    </source>
</evidence>
<feature type="binding site" evidence="3">
    <location>
        <position position="132"/>
    </location>
    <ligand>
        <name>Zn(2+)</name>
        <dbReference type="ChEBI" id="CHEBI:29105"/>
        <label>2</label>
    </ligand>
</feature>
<dbReference type="SUPFAM" id="SSF53187">
    <property type="entry name" value="Zn-dependent exopeptidases"/>
    <property type="match status" value="1"/>
</dbReference>
<keyword evidence="2 5" id="KW-0378">Hydrolase</keyword>
<feature type="binding site" evidence="3">
    <location>
        <position position="97"/>
    </location>
    <ligand>
        <name>Zn(2+)</name>
        <dbReference type="ChEBI" id="CHEBI:29105"/>
        <label>1</label>
    </ligand>
</feature>
<gene>
    <name evidence="5" type="ORF">F4Y08_04635</name>
</gene>
<dbReference type="InterPro" id="IPR010158">
    <property type="entry name" value="Amidase_Cbmase"/>
</dbReference>
<dbReference type="AlphaFoldDB" id="A0A6B1DQX3"/>
<comment type="similarity">
    <text evidence="1">Belongs to the peptidase M20 family.</text>
</comment>
<feature type="binding site" evidence="3">
    <location>
        <position position="86"/>
    </location>
    <ligand>
        <name>Zn(2+)</name>
        <dbReference type="ChEBI" id="CHEBI:29105"/>
        <label>1</label>
    </ligand>
</feature>
<dbReference type="InterPro" id="IPR036264">
    <property type="entry name" value="Bact_exopeptidase_dim_dom"/>
</dbReference>
<dbReference type="NCBIfam" id="NF006771">
    <property type="entry name" value="PRK09290.1-5"/>
    <property type="match status" value="1"/>
</dbReference>
<name>A0A6B1DQX3_9CHLR</name>
<comment type="cofactor">
    <cofactor evidence="3">
        <name>Zn(2+)</name>
        <dbReference type="ChEBI" id="CHEBI:29105"/>
    </cofactor>
    <text evidence="3">Binds 2 Zn(2+) ions per subunit.</text>
</comment>
<keyword evidence="3" id="KW-0862">Zinc</keyword>
<feature type="binding site" evidence="3">
    <location>
        <position position="97"/>
    </location>
    <ligand>
        <name>Zn(2+)</name>
        <dbReference type="ChEBI" id="CHEBI:29105"/>
        <label>2</label>
    </ligand>
</feature>
<dbReference type="NCBIfam" id="TIGR01879">
    <property type="entry name" value="hydantase"/>
    <property type="match status" value="1"/>
</dbReference>
<feature type="binding site" evidence="4">
    <location>
        <position position="290"/>
    </location>
    <ligand>
        <name>allantoate</name>
        <dbReference type="ChEBI" id="CHEBI:17536"/>
    </ligand>
</feature>
<dbReference type="Gene3D" id="3.30.70.360">
    <property type="match status" value="1"/>
</dbReference>